<evidence type="ECO:0000313" key="3">
    <source>
        <dbReference type="Proteomes" id="UP000076761"/>
    </source>
</evidence>
<organism evidence="2 3">
    <name type="scientific">Neolentinus lepideus HHB14362 ss-1</name>
    <dbReference type="NCBI Taxonomy" id="1314782"/>
    <lineage>
        <taxon>Eukaryota</taxon>
        <taxon>Fungi</taxon>
        <taxon>Dikarya</taxon>
        <taxon>Basidiomycota</taxon>
        <taxon>Agaricomycotina</taxon>
        <taxon>Agaricomycetes</taxon>
        <taxon>Gloeophyllales</taxon>
        <taxon>Gloeophyllaceae</taxon>
        <taxon>Neolentinus</taxon>
    </lineage>
</organism>
<feature type="transmembrane region" description="Helical" evidence="1">
    <location>
        <begin position="42"/>
        <end position="63"/>
    </location>
</feature>
<proteinExistence type="predicted"/>
<sequence length="140" mass="15674">MQSQRPLWIGFIVSTALYGVTLGQTVYYYLSFPEDNRATKCLVAMFFLMETVHEAMIVHSQWWYLVAECNGDSNACLLVNWSIMFQACPTLLISFMGQVYVLHSHFSVLQVTSSVYIQVLHLEGLAIPAAQDISCPGGLS</sequence>
<dbReference type="InParanoid" id="A0A165PFF9"/>
<dbReference type="OrthoDB" id="2535105at2759"/>
<gene>
    <name evidence="2" type="ORF">NEOLEDRAFT_805387</name>
</gene>
<keyword evidence="1" id="KW-0812">Transmembrane</keyword>
<protein>
    <recommendedName>
        <fullName evidence="4">XK-related protein</fullName>
    </recommendedName>
</protein>
<keyword evidence="1" id="KW-1133">Transmembrane helix</keyword>
<feature type="transmembrane region" description="Helical" evidence="1">
    <location>
        <begin position="83"/>
        <end position="102"/>
    </location>
</feature>
<keyword evidence="1" id="KW-0472">Membrane</keyword>
<evidence type="ECO:0000256" key="1">
    <source>
        <dbReference type="SAM" id="Phobius"/>
    </source>
</evidence>
<evidence type="ECO:0000313" key="2">
    <source>
        <dbReference type="EMBL" id="KZT20965.1"/>
    </source>
</evidence>
<accession>A0A165PFF9</accession>
<dbReference type="EMBL" id="KV425612">
    <property type="protein sequence ID" value="KZT20965.1"/>
    <property type="molecule type" value="Genomic_DNA"/>
</dbReference>
<evidence type="ECO:0008006" key="4">
    <source>
        <dbReference type="Google" id="ProtNLM"/>
    </source>
</evidence>
<dbReference type="Proteomes" id="UP000076761">
    <property type="component" value="Unassembled WGS sequence"/>
</dbReference>
<feature type="transmembrane region" description="Helical" evidence="1">
    <location>
        <begin position="6"/>
        <end position="30"/>
    </location>
</feature>
<keyword evidence="3" id="KW-1185">Reference proteome</keyword>
<reference evidence="2 3" key="1">
    <citation type="journal article" date="2016" name="Mol. Biol. Evol.">
        <title>Comparative Genomics of Early-Diverging Mushroom-Forming Fungi Provides Insights into the Origins of Lignocellulose Decay Capabilities.</title>
        <authorList>
            <person name="Nagy L.G."/>
            <person name="Riley R."/>
            <person name="Tritt A."/>
            <person name="Adam C."/>
            <person name="Daum C."/>
            <person name="Floudas D."/>
            <person name="Sun H."/>
            <person name="Yadav J.S."/>
            <person name="Pangilinan J."/>
            <person name="Larsson K.H."/>
            <person name="Matsuura K."/>
            <person name="Barry K."/>
            <person name="Labutti K."/>
            <person name="Kuo R."/>
            <person name="Ohm R.A."/>
            <person name="Bhattacharya S.S."/>
            <person name="Shirouzu T."/>
            <person name="Yoshinaga Y."/>
            <person name="Martin F.M."/>
            <person name="Grigoriev I.V."/>
            <person name="Hibbett D.S."/>
        </authorList>
    </citation>
    <scope>NUCLEOTIDE SEQUENCE [LARGE SCALE GENOMIC DNA]</scope>
    <source>
        <strain evidence="2 3">HHB14362 ss-1</strain>
    </source>
</reference>
<name>A0A165PFF9_9AGAM</name>
<dbReference type="AlphaFoldDB" id="A0A165PFF9"/>